<reference evidence="2" key="1">
    <citation type="journal article" date="2022" name="Mol. Ecol. Resour.">
        <title>The genomes of chicory, endive, great burdock and yacon provide insights into Asteraceae palaeo-polyploidization history and plant inulin production.</title>
        <authorList>
            <person name="Fan W."/>
            <person name="Wang S."/>
            <person name="Wang H."/>
            <person name="Wang A."/>
            <person name="Jiang F."/>
            <person name="Liu H."/>
            <person name="Zhao H."/>
            <person name="Xu D."/>
            <person name="Zhang Y."/>
        </authorList>
    </citation>
    <scope>NUCLEOTIDE SEQUENCE [LARGE SCALE GENOMIC DNA]</scope>
    <source>
        <strain evidence="2">cv. Yunnan</strain>
    </source>
</reference>
<reference evidence="1 2" key="2">
    <citation type="journal article" date="2022" name="Mol. Ecol. Resour.">
        <title>The genomes of chicory, endive, great burdock and yacon provide insights into Asteraceae paleo-polyploidization history and plant inulin production.</title>
        <authorList>
            <person name="Fan W."/>
            <person name="Wang S."/>
            <person name="Wang H."/>
            <person name="Wang A."/>
            <person name="Jiang F."/>
            <person name="Liu H."/>
            <person name="Zhao H."/>
            <person name="Xu D."/>
            <person name="Zhang Y."/>
        </authorList>
    </citation>
    <scope>NUCLEOTIDE SEQUENCE [LARGE SCALE GENOMIC DNA]</scope>
    <source>
        <strain evidence="2">cv. Yunnan</strain>
        <tissue evidence="1">Leaves</tissue>
    </source>
</reference>
<name>A0ACB9K2I5_9ASTR</name>
<evidence type="ECO:0000313" key="2">
    <source>
        <dbReference type="Proteomes" id="UP001056120"/>
    </source>
</evidence>
<dbReference type="Proteomes" id="UP001056120">
    <property type="component" value="Linkage Group LG01"/>
</dbReference>
<organism evidence="1 2">
    <name type="scientific">Smallanthus sonchifolius</name>
    <dbReference type="NCBI Taxonomy" id="185202"/>
    <lineage>
        <taxon>Eukaryota</taxon>
        <taxon>Viridiplantae</taxon>
        <taxon>Streptophyta</taxon>
        <taxon>Embryophyta</taxon>
        <taxon>Tracheophyta</taxon>
        <taxon>Spermatophyta</taxon>
        <taxon>Magnoliopsida</taxon>
        <taxon>eudicotyledons</taxon>
        <taxon>Gunneridae</taxon>
        <taxon>Pentapetalae</taxon>
        <taxon>asterids</taxon>
        <taxon>campanulids</taxon>
        <taxon>Asterales</taxon>
        <taxon>Asteraceae</taxon>
        <taxon>Asteroideae</taxon>
        <taxon>Heliantheae alliance</taxon>
        <taxon>Millerieae</taxon>
        <taxon>Smallanthus</taxon>
    </lineage>
</organism>
<dbReference type="EMBL" id="CM042018">
    <property type="protein sequence ID" value="KAI3826415.1"/>
    <property type="molecule type" value="Genomic_DNA"/>
</dbReference>
<evidence type="ECO:0000313" key="1">
    <source>
        <dbReference type="EMBL" id="KAI3826415.1"/>
    </source>
</evidence>
<accession>A0ACB9K2I5</accession>
<gene>
    <name evidence="1" type="ORF">L1987_00463</name>
</gene>
<comment type="caution">
    <text evidence="1">The sequence shown here is derived from an EMBL/GenBank/DDBJ whole genome shotgun (WGS) entry which is preliminary data.</text>
</comment>
<protein>
    <submittedName>
        <fullName evidence="1">Uncharacterized protein</fullName>
    </submittedName>
</protein>
<proteinExistence type="predicted"/>
<sequence length="231" mass="26012">MTTSSNNTVNGTRWLGECVDPRGIMAKEGPDTGSYSPPSPVYVPGIESDHEENMGLPDYQSPTPSATRAKFDIRADWIRNTGPRLQTPRSPSSRNPYRAPHLHNRLSPLMRDPYLAPNPHHPDPMARQTMTPISAMGVPLDTTHQYVRTSEFVRQGMKHGIRHNLLGQRFGSLGNQVWCQEKKISSQEEDRKTLIICTETTRTEAQFAIRMTANYLNDHSNVRLSAHLLPC</sequence>
<keyword evidence="2" id="KW-1185">Reference proteome</keyword>